<dbReference type="Proteomes" id="UP000184196">
    <property type="component" value="Unassembled WGS sequence"/>
</dbReference>
<organism evidence="3 4">
    <name type="scientific">Desulfofundulus australicus DSM 11792</name>
    <dbReference type="NCBI Taxonomy" id="1121425"/>
    <lineage>
        <taxon>Bacteria</taxon>
        <taxon>Bacillati</taxon>
        <taxon>Bacillota</taxon>
        <taxon>Clostridia</taxon>
        <taxon>Eubacteriales</taxon>
        <taxon>Peptococcaceae</taxon>
        <taxon>Desulfofundulus</taxon>
    </lineage>
</organism>
<evidence type="ECO:0000313" key="3">
    <source>
        <dbReference type="EMBL" id="SHE97278.1"/>
    </source>
</evidence>
<feature type="transmembrane region" description="Helical" evidence="1">
    <location>
        <begin position="109"/>
        <end position="126"/>
    </location>
</feature>
<keyword evidence="1" id="KW-0472">Membrane</keyword>
<dbReference type="AlphaFoldDB" id="A0A1M4XV33"/>
<proteinExistence type="predicted"/>
<feature type="transmembrane region" description="Helical" evidence="1">
    <location>
        <begin position="158"/>
        <end position="184"/>
    </location>
</feature>
<feature type="signal peptide" evidence="2">
    <location>
        <begin position="1"/>
        <end position="23"/>
    </location>
</feature>
<feature type="chain" id="PRO_5039428048" description="Dolichyl-phosphate-mannose-protein mannosyltransferase" evidence="2">
    <location>
        <begin position="24"/>
        <end position="451"/>
    </location>
</feature>
<feature type="transmembrane region" description="Helical" evidence="1">
    <location>
        <begin position="196"/>
        <end position="221"/>
    </location>
</feature>
<evidence type="ECO:0000256" key="2">
    <source>
        <dbReference type="SAM" id="SignalP"/>
    </source>
</evidence>
<keyword evidence="4" id="KW-1185">Reference proteome</keyword>
<keyword evidence="2" id="KW-0732">Signal</keyword>
<feature type="transmembrane region" description="Helical" evidence="1">
    <location>
        <begin position="273"/>
        <end position="295"/>
    </location>
</feature>
<feature type="transmembrane region" description="Helical" evidence="1">
    <location>
        <begin position="241"/>
        <end position="261"/>
    </location>
</feature>
<evidence type="ECO:0008006" key="5">
    <source>
        <dbReference type="Google" id="ProtNLM"/>
    </source>
</evidence>
<protein>
    <recommendedName>
        <fullName evidence="5">Dolichyl-phosphate-mannose-protein mannosyltransferase</fullName>
    </recommendedName>
</protein>
<dbReference type="RefSeq" id="WP_073164056.1">
    <property type="nucleotide sequence ID" value="NZ_FQUW01000012.1"/>
</dbReference>
<evidence type="ECO:0000256" key="1">
    <source>
        <dbReference type="SAM" id="Phobius"/>
    </source>
</evidence>
<feature type="transmembrane region" description="Helical" evidence="1">
    <location>
        <begin position="315"/>
        <end position="333"/>
    </location>
</feature>
<reference evidence="4" key="1">
    <citation type="submission" date="2016-11" db="EMBL/GenBank/DDBJ databases">
        <authorList>
            <person name="Varghese N."/>
            <person name="Submissions S."/>
        </authorList>
    </citation>
    <scope>NUCLEOTIDE SEQUENCE [LARGE SCALE GENOMIC DNA]</scope>
    <source>
        <strain evidence="4">DSM 11792</strain>
    </source>
</reference>
<dbReference type="EMBL" id="FQUW01000012">
    <property type="protein sequence ID" value="SHE97278.1"/>
    <property type="molecule type" value="Genomic_DNA"/>
</dbReference>
<feature type="transmembrane region" description="Helical" evidence="1">
    <location>
        <begin position="71"/>
        <end position="97"/>
    </location>
</feature>
<keyword evidence="1" id="KW-1133">Transmembrane helix</keyword>
<keyword evidence="1" id="KW-0812">Transmembrane</keyword>
<sequence length="451" mass="49988">MSSRGVIAVLACALAATVFQVWTADPDVFWHLKVGEWIVQNHAVPRVDVYSWSAYGQPWTAHEWLWEALMYILYSVLGLPSLWLLVFVSAAACGLFIRAGLLARGADRVVASVGGAASPFLLVSWLKPWPQAGVYALFSVYLYLSLHGRWGKRETLGVFFLAALWSNIHATACMLPLLLLAEFAGLKLLERRAERGLFLAFATSFLGTLVNPHGPGLWVYVVREGLLSHHYREYIAEWMPFYFGSPDLVISFFACTAIMLCAASQGRMKTLEFARAAGFWALALLSRIYMPYAVLSTAVLFGTLKLRFRERFPEVLAAFALAGAVVFLAAKGVPADLDRVAGKSYPVQAVEFVKEKGYGKVFNDYGWGGYLIFKGVPVYIDGRADLYRFENILKDYLELSKTGGISRYVAGTGADAALVIKNSLLDHALGESTRWRCAYRDEVGVIYEPVP</sequence>
<dbReference type="OrthoDB" id="9786218at2"/>
<name>A0A1M4XV33_9FIRM</name>
<gene>
    <name evidence="3" type="ORF">SAMN02745218_01180</name>
</gene>
<evidence type="ECO:0000313" key="4">
    <source>
        <dbReference type="Proteomes" id="UP000184196"/>
    </source>
</evidence>
<accession>A0A1M4XV33</accession>